<keyword evidence="6" id="KW-0812">Transmembrane</keyword>
<keyword evidence="7" id="KW-1185">Reference proteome</keyword>
<evidence type="ECO:0000256" key="6">
    <source>
        <dbReference type="SAM" id="Phobius"/>
    </source>
</evidence>
<evidence type="ECO:0000256" key="1">
    <source>
        <dbReference type="ARBA" id="ARBA00004606"/>
    </source>
</evidence>
<dbReference type="Proteomes" id="UP000813463">
    <property type="component" value="Chromosome 3"/>
</dbReference>
<dbReference type="Pfam" id="PF02485">
    <property type="entry name" value="Branch"/>
    <property type="match status" value="1"/>
</dbReference>
<dbReference type="AlphaFoldDB" id="A0A9R0JAK7"/>
<gene>
    <name evidence="8" type="primary">LOC110803105</name>
</gene>
<evidence type="ECO:0000256" key="5">
    <source>
        <dbReference type="ARBA" id="ARBA00023180"/>
    </source>
</evidence>
<dbReference type="OrthoDB" id="191334at2759"/>
<dbReference type="GO" id="GO:0016757">
    <property type="term" value="F:glycosyltransferase activity"/>
    <property type="evidence" value="ECO:0007669"/>
    <property type="project" value="UniProtKB-KW"/>
</dbReference>
<evidence type="ECO:0000313" key="8">
    <source>
        <dbReference type="RefSeq" id="XP_021864262.1"/>
    </source>
</evidence>
<dbReference type="GeneID" id="110803105"/>
<keyword evidence="6" id="KW-1133">Transmembrane helix</keyword>
<reference evidence="8" key="2">
    <citation type="submission" date="2025-08" db="UniProtKB">
        <authorList>
            <consortium name="RefSeq"/>
        </authorList>
    </citation>
    <scope>IDENTIFICATION</scope>
    <source>
        <tissue evidence="8">Leaf</tissue>
    </source>
</reference>
<proteinExistence type="predicted"/>
<dbReference type="PANTHER" id="PTHR31042">
    <property type="entry name" value="CORE-2/I-BRANCHING BETA-1,6-N-ACETYLGLUCOSAMINYLTRANSFERASE FAMILY PROTEIN-RELATED"/>
    <property type="match status" value="1"/>
</dbReference>
<reference evidence="7" key="1">
    <citation type="journal article" date="2021" name="Nat. Commun.">
        <title>Genomic analyses provide insights into spinach domestication and the genetic basis of agronomic traits.</title>
        <authorList>
            <person name="Cai X."/>
            <person name="Sun X."/>
            <person name="Xu C."/>
            <person name="Sun H."/>
            <person name="Wang X."/>
            <person name="Ge C."/>
            <person name="Zhang Z."/>
            <person name="Wang Q."/>
            <person name="Fei Z."/>
            <person name="Jiao C."/>
            <person name="Wang Q."/>
        </authorList>
    </citation>
    <scope>NUCLEOTIDE SEQUENCE [LARGE SCALE GENOMIC DNA]</scope>
    <source>
        <strain evidence="7">cv. Varoflay</strain>
    </source>
</reference>
<keyword evidence="2" id="KW-0328">Glycosyltransferase</keyword>
<evidence type="ECO:0000313" key="7">
    <source>
        <dbReference type="Proteomes" id="UP000813463"/>
    </source>
</evidence>
<comment type="subcellular location">
    <subcellularLocation>
        <location evidence="1">Membrane</location>
        <topology evidence="1">Single-pass type II membrane protein</topology>
    </subcellularLocation>
</comment>
<dbReference type="GO" id="GO:0016020">
    <property type="term" value="C:membrane"/>
    <property type="evidence" value="ECO:0007669"/>
    <property type="project" value="UniProtKB-SubCell"/>
</dbReference>
<keyword evidence="3" id="KW-0808">Transferase</keyword>
<keyword evidence="5" id="KW-0325">Glycoprotein</keyword>
<protein>
    <submittedName>
        <fullName evidence="8">Glycosyltransferase BC10-like</fullName>
    </submittedName>
</protein>
<keyword evidence="4 6" id="KW-0472">Membrane</keyword>
<dbReference type="InterPro" id="IPR044174">
    <property type="entry name" value="BC10-like"/>
</dbReference>
<sequence>MVRNRGEREDLEKLALPAINHHHHNSNMKDTSFKIMRLVLCLVVFVTGIVIGLISGSRIDVFDNWYTNSGDNNRYAAAVPEKNISSSRSENCTVVIKQSSKCEKVDCLSLENLIHPKELIHGLSDQELFWKATMVPRIEGYPFKRIPKVAFMFLTRGPLPFLPLWERFFGGHEDYFSIYVHTLPGFILNVSPYSVFFGRQIPSQKVSWGDISLADAEKRLLANALLDVSNERFVLISESCIPVYNFQIVYKYLVDSVHSFVESYDDPSRYGRGRYSRRMGPNIKLHQWRKGSQWFEIKRALAIDIVSDYKYYDLFRKYCHPSCYPDEHYIPTYLNIFHPYLNANRTVTWVDWSLGGPHPASFGRENITEGFIQNIRNNGTECWYNSQRTPVCYLFARKFAPSALEPLLNISFKVLGF</sequence>
<dbReference type="KEGG" id="soe:110803105"/>
<name>A0A9R0JAK7_SPIOL</name>
<feature type="transmembrane region" description="Helical" evidence="6">
    <location>
        <begin position="35"/>
        <end position="54"/>
    </location>
</feature>
<accession>A0A9R0JAK7</accession>
<evidence type="ECO:0000256" key="4">
    <source>
        <dbReference type="ARBA" id="ARBA00023136"/>
    </source>
</evidence>
<dbReference type="RefSeq" id="XP_021864262.1">
    <property type="nucleotide sequence ID" value="XM_022008570.2"/>
</dbReference>
<evidence type="ECO:0000256" key="3">
    <source>
        <dbReference type="ARBA" id="ARBA00022679"/>
    </source>
</evidence>
<dbReference type="InterPro" id="IPR003406">
    <property type="entry name" value="Glyco_trans_14"/>
</dbReference>
<evidence type="ECO:0000256" key="2">
    <source>
        <dbReference type="ARBA" id="ARBA00022676"/>
    </source>
</evidence>
<dbReference type="PANTHER" id="PTHR31042:SF3">
    <property type="entry name" value="OS08G0110400 PROTEIN"/>
    <property type="match status" value="1"/>
</dbReference>
<organism evidence="7 8">
    <name type="scientific">Spinacia oleracea</name>
    <name type="common">Spinach</name>
    <dbReference type="NCBI Taxonomy" id="3562"/>
    <lineage>
        <taxon>Eukaryota</taxon>
        <taxon>Viridiplantae</taxon>
        <taxon>Streptophyta</taxon>
        <taxon>Embryophyta</taxon>
        <taxon>Tracheophyta</taxon>
        <taxon>Spermatophyta</taxon>
        <taxon>Magnoliopsida</taxon>
        <taxon>eudicotyledons</taxon>
        <taxon>Gunneridae</taxon>
        <taxon>Pentapetalae</taxon>
        <taxon>Caryophyllales</taxon>
        <taxon>Chenopodiaceae</taxon>
        <taxon>Chenopodioideae</taxon>
        <taxon>Anserineae</taxon>
        <taxon>Spinacia</taxon>
    </lineage>
</organism>